<dbReference type="SUPFAM" id="SSF81383">
    <property type="entry name" value="F-box domain"/>
    <property type="match status" value="1"/>
</dbReference>
<organism evidence="3 4">
    <name type="scientific">Trametes coccinea (strain BRFM310)</name>
    <name type="common">Pycnoporus coccineus</name>
    <dbReference type="NCBI Taxonomy" id="1353009"/>
    <lineage>
        <taxon>Eukaryota</taxon>
        <taxon>Fungi</taxon>
        <taxon>Dikarya</taxon>
        <taxon>Basidiomycota</taxon>
        <taxon>Agaricomycotina</taxon>
        <taxon>Agaricomycetes</taxon>
        <taxon>Polyporales</taxon>
        <taxon>Polyporaceae</taxon>
        <taxon>Trametes</taxon>
    </lineage>
</organism>
<gene>
    <name evidence="3" type="ORF">PYCCODRAFT_1417511</name>
</gene>
<dbReference type="SMART" id="SM00256">
    <property type="entry name" value="FBOX"/>
    <property type="match status" value="1"/>
</dbReference>
<dbReference type="InterPro" id="IPR036047">
    <property type="entry name" value="F-box-like_dom_sf"/>
</dbReference>
<sequence>MSVKEPPANAAAEAAPSSMPLQKRPRAGGPMKTQEENLPCRRGVGKLAGLMHVPMDVFFEILSKLHPLDLLHVSRVSKQLRAVVLSRKSRFLWSASLTSVDELPPCPEDMSEPAYAALLFTRTCTLCGATNASWVDYAIRLRLCKSCRESHIRTGGYILSSERLPYELERLYMAMVPCVTGKHLNTARKLENPLSHTEEEKYYVPQLQAALNRPFLLPHKGQKSEDWLDSVCAKAIAWHKHATSLLLWEADLRCKRRREGRDIKDKWCDSVTQKLLELGYSEDDFPNSMEWRRLLYQRKTLTDRTWNTLRPKLENLIQERKNARYELSIRKDVERRTEQIATLYEELVKTLPEDDQRLMPNAYDACQLPCLVALARKNDAKGDVSPADFQLLRDQLMRDAEAYKSRAKETAVKQIMEIARWHNRQWLDDMEGLSPDQVLKRPYALFKCRRCHHKWGGEYMTFEDIHAHFRATHPEHSWRPEWKPVDWVFECVASYSSCSDILDAAGVPRDTPISVLSHLIKTARLYCSCRDPGLPPPEELDWPKLYAHVSRASERYYRLDGQRLRTKDAIRNAVLKKTHPLSGPNACIKLIPEGADTASARERATLIDPSIRARIEDRLGSWPKPSAIPLCGVCTTMTMKRHLRYGGEGVRSLPETPEGIVHHLREWHEKDFEEKEILFFADGQLAVEQ</sequence>
<protein>
    <recommendedName>
        <fullName evidence="2">F-box domain-containing protein</fullName>
    </recommendedName>
</protein>
<keyword evidence="4" id="KW-1185">Reference proteome</keyword>
<proteinExistence type="predicted"/>
<evidence type="ECO:0000256" key="1">
    <source>
        <dbReference type="SAM" id="MobiDB-lite"/>
    </source>
</evidence>
<name>A0A1Y2IBU6_TRAC3</name>
<accession>A0A1Y2IBU6</accession>
<evidence type="ECO:0000313" key="3">
    <source>
        <dbReference type="EMBL" id="OSC98615.1"/>
    </source>
</evidence>
<dbReference type="AlphaFoldDB" id="A0A1Y2IBU6"/>
<dbReference type="PROSITE" id="PS50181">
    <property type="entry name" value="FBOX"/>
    <property type="match status" value="1"/>
</dbReference>
<dbReference type="Pfam" id="PF00646">
    <property type="entry name" value="F-box"/>
    <property type="match status" value="1"/>
</dbReference>
<evidence type="ECO:0000259" key="2">
    <source>
        <dbReference type="PROSITE" id="PS50181"/>
    </source>
</evidence>
<reference evidence="3 4" key="1">
    <citation type="journal article" date="2015" name="Biotechnol. Biofuels">
        <title>Enhanced degradation of softwood versus hardwood by the white-rot fungus Pycnoporus coccineus.</title>
        <authorList>
            <person name="Couturier M."/>
            <person name="Navarro D."/>
            <person name="Chevret D."/>
            <person name="Henrissat B."/>
            <person name="Piumi F."/>
            <person name="Ruiz-Duenas F.J."/>
            <person name="Martinez A.T."/>
            <person name="Grigoriev I.V."/>
            <person name="Riley R."/>
            <person name="Lipzen A."/>
            <person name="Berrin J.G."/>
            <person name="Master E.R."/>
            <person name="Rosso M.N."/>
        </authorList>
    </citation>
    <scope>NUCLEOTIDE SEQUENCE [LARGE SCALE GENOMIC DNA]</scope>
    <source>
        <strain evidence="3 4">BRFM310</strain>
    </source>
</reference>
<dbReference type="EMBL" id="KZ084136">
    <property type="protein sequence ID" value="OSC98615.1"/>
    <property type="molecule type" value="Genomic_DNA"/>
</dbReference>
<feature type="compositionally biased region" description="Low complexity" evidence="1">
    <location>
        <begin position="1"/>
        <end position="16"/>
    </location>
</feature>
<dbReference type="InterPro" id="IPR001810">
    <property type="entry name" value="F-box_dom"/>
</dbReference>
<feature type="domain" description="F-box" evidence="2">
    <location>
        <begin position="47"/>
        <end position="96"/>
    </location>
</feature>
<dbReference type="Proteomes" id="UP000193067">
    <property type="component" value="Unassembled WGS sequence"/>
</dbReference>
<dbReference type="STRING" id="1353009.A0A1Y2IBU6"/>
<evidence type="ECO:0000313" key="4">
    <source>
        <dbReference type="Proteomes" id="UP000193067"/>
    </source>
</evidence>
<feature type="region of interest" description="Disordered" evidence="1">
    <location>
        <begin position="1"/>
        <end position="37"/>
    </location>
</feature>
<dbReference type="OrthoDB" id="2746750at2759"/>